<keyword evidence="2" id="KW-1185">Reference proteome</keyword>
<dbReference type="STRING" id="946677.SAMN05444484_10621"/>
<dbReference type="EMBL" id="FRBT01000006">
    <property type="protein sequence ID" value="SHM43369.1"/>
    <property type="molecule type" value="Genomic_DNA"/>
</dbReference>
<dbReference type="AlphaFoldDB" id="A0A1M7IRQ1"/>
<proteinExistence type="predicted"/>
<reference evidence="2" key="1">
    <citation type="submission" date="2016-11" db="EMBL/GenBank/DDBJ databases">
        <authorList>
            <person name="Varghese N."/>
            <person name="Submissions S."/>
        </authorList>
    </citation>
    <scope>NUCLEOTIDE SEQUENCE [LARGE SCALE GENOMIC DNA]</scope>
    <source>
        <strain evidence="2">DSM 24724</strain>
    </source>
</reference>
<accession>A0A1M7IRQ1</accession>
<sequence>MNEKIKEFSLNAIAPLLNVSEKGATQIYQFDIDCFEMKDYNYVNVLKESDFSHIFDVVTKIAGPCVYYFEILSGHTPEEIVNRVTEYKLTQNSKAVPAIKKNFPHSRILYVGKVKKGIWGRLVQHLGYYKVQGTQGLQLFYWTKGTNVSLRMNIFEFEHEMADYMGVLEHKLAKELKPILGKHN</sequence>
<evidence type="ECO:0000313" key="2">
    <source>
        <dbReference type="Proteomes" id="UP000184028"/>
    </source>
</evidence>
<dbReference type="RefSeq" id="WP_068844360.1">
    <property type="nucleotide sequence ID" value="NZ_FRBT01000006.1"/>
</dbReference>
<name>A0A1M7IRQ1_9FLAO</name>
<dbReference type="OrthoDB" id="1367161at2"/>
<evidence type="ECO:0000313" key="1">
    <source>
        <dbReference type="EMBL" id="SHM43369.1"/>
    </source>
</evidence>
<protein>
    <submittedName>
        <fullName evidence="1">Uncharacterized protein</fullName>
    </submittedName>
</protein>
<gene>
    <name evidence="1" type="ORF">SAMN05444484_10621</name>
</gene>
<dbReference type="Proteomes" id="UP000184028">
    <property type="component" value="Unassembled WGS sequence"/>
</dbReference>
<organism evidence="1 2">
    <name type="scientific">Flavobacterium chilense</name>
    <dbReference type="NCBI Taxonomy" id="946677"/>
    <lineage>
        <taxon>Bacteria</taxon>
        <taxon>Pseudomonadati</taxon>
        <taxon>Bacteroidota</taxon>
        <taxon>Flavobacteriia</taxon>
        <taxon>Flavobacteriales</taxon>
        <taxon>Flavobacteriaceae</taxon>
        <taxon>Flavobacterium</taxon>
    </lineage>
</organism>